<reference evidence="1" key="1">
    <citation type="journal article" date="2013" name="Environ. Microbiol.">
        <title>Seasonally variable intestinal metagenomes of the red palm weevil (Rhynchophorus ferrugineus).</title>
        <authorList>
            <person name="Jia S."/>
            <person name="Zhang X."/>
            <person name="Zhang G."/>
            <person name="Yin A."/>
            <person name="Zhang S."/>
            <person name="Li F."/>
            <person name="Wang L."/>
            <person name="Zhao D."/>
            <person name="Yun Q."/>
            <person name="Tala"/>
            <person name="Wang J."/>
            <person name="Sun G."/>
            <person name="Baabdullah M."/>
            <person name="Yu X."/>
            <person name="Hu S."/>
            <person name="Al-Mssallem I.S."/>
            <person name="Yu J."/>
        </authorList>
    </citation>
    <scope>NUCLEOTIDE SEQUENCE</scope>
</reference>
<dbReference type="EMBL" id="KF125479">
    <property type="protein sequence ID" value="AIA92806.1"/>
    <property type="molecule type" value="Genomic_DNA"/>
</dbReference>
<accession>A0A060CJ46</accession>
<dbReference type="AlphaFoldDB" id="A0A060CJ46"/>
<protein>
    <submittedName>
        <fullName evidence="1">CAZy families GH23|CBM50 protein</fullName>
    </submittedName>
</protein>
<organism evidence="1">
    <name type="scientific">uncultured Ralstonia sp</name>
    <dbReference type="NCBI Taxonomy" id="114715"/>
    <lineage>
        <taxon>Bacteria</taxon>
        <taxon>Pseudomonadati</taxon>
        <taxon>Pseudomonadota</taxon>
        <taxon>Betaproteobacteria</taxon>
        <taxon>Burkholderiales</taxon>
        <taxon>Burkholderiaceae</taxon>
        <taxon>Ralstonia</taxon>
        <taxon>environmental samples</taxon>
    </lineage>
</organism>
<proteinExistence type="predicted"/>
<evidence type="ECO:0000313" key="1">
    <source>
        <dbReference type="EMBL" id="AIA92806.1"/>
    </source>
</evidence>
<sequence length="73" mass="8054">KPYFARVYSTHNIDVAVAAKLAEMPVSEFKALNPSYNRPVILTRASDDETPTCCYLSTRSPSLKKTCETTAAI</sequence>
<feature type="non-terminal residue" evidence="1">
    <location>
        <position position="1"/>
    </location>
</feature>
<name>A0A060CJ46_9RALS</name>